<dbReference type="RefSeq" id="XP_033667016.1">
    <property type="nucleotide sequence ID" value="XM_033817200.1"/>
</dbReference>
<dbReference type="GeneID" id="54570472"/>
<protein>
    <recommendedName>
        <fullName evidence="4">C2H2-type domain-containing protein</fullName>
    </recommendedName>
</protein>
<evidence type="ECO:0000313" key="2">
    <source>
        <dbReference type="EMBL" id="KAF2166127.1"/>
    </source>
</evidence>
<gene>
    <name evidence="2" type="ORF">M409DRAFT_66988</name>
</gene>
<reference evidence="2" key="1">
    <citation type="journal article" date="2020" name="Stud. Mycol.">
        <title>101 Dothideomycetes genomes: a test case for predicting lifestyles and emergence of pathogens.</title>
        <authorList>
            <person name="Haridas S."/>
            <person name="Albert R."/>
            <person name="Binder M."/>
            <person name="Bloem J."/>
            <person name="Labutti K."/>
            <person name="Salamov A."/>
            <person name="Andreopoulos B."/>
            <person name="Baker S."/>
            <person name="Barry K."/>
            <person name="Bills G."/>
            <person name="Bluhm B."/>
            <person name="Cannon C."/>
            <person name="Castanera R."/>
            <person name="Culley D."/>
            <person name="Daum C."/>
            <person name="Ezra D."/>
            <person name="Gonzalez J."/>
            <person name="Henrissat B."/>
            <person name="Kuo A."/>
            <person name="Liang C."/>
            <person name="Lipzen A."/>
            <person name="Lutzoni F."/>
            <person name="Magnuson J."/>
            <person name="Mondo S."/>
            <person name="Nolan M."/>
            <person name="Ohm R."/>
            <person name="Pangilinan J."/>
            <person name="Park H.-J."/>
            <person name="Ramirez L."/>
            <person name="Alfaro M."/>
            <person name="Sun H."/>
            <person name="Tritt A."/>
            <person name="Yoshinaga Y."/>
            <person name="Zwiers L.-H."/>
            <person name="Turgeon B."/>
            <person name="Goodwin S."/>
            <person name="Spatafora J."/>
            <person name="Crous P."/>
            <person name="Grigoriev I."/>
        </authorList>
    </citation>
    <scope>NUCLEOTIDE SEQUENCE</scope>
    <source>
        <strain evidence="2">ATCC 36951</strain>
    </source>
</reference>
<dbReference type="Pfam" id="PF11917">
    <property type="entry name" value="DUF3435"/>
    <property type="match status" value="1"/>
</dbReference>
<name>A0A6A6CFV8_ZASCE</name>
<dbReference type="Proteomes" id="UP000799537">
    <property type="component" value="Unassembled WGS sequence"/>
</dbReference>
<accession>A0A6A6CFV8</accession>
<evidence type="ECO:0008006" key="4">
    <source>
        <dbReference type="Google" id="ProtNLM"/>
    </source>
</evidence>
<feature type="region of interest" description="Disordered" evidence="1">
    <location>
        <begin position="162"/>
        <end position="196"/>
    </location>
</feature>
<evidence type="ECO:0000313" key="3">
    <source>
        <dbReference type="Proteomes" id="UP000799537"/>
    </source>
</evidence>
<dbReference type="PANTHER" id="PTHR37535">
    <property type="entry name" value="FLUG DOMAIN PROTEIN"/>
    <property type="match status" value="1"/>
</dbReference>
<dbReference type="PANTHER" id="PTHR37535:SF3">
    <property type="entry name" value="FLUG DOMAIN-CONTAINING PROTEIN"/>
    <property type="match status" value="1"/>
</dbReference>
<sequence>MSTMSGHGLKASKRDYTAHRIKLKQHGRHKKPNAVSTELKVQNIAEWWQRHRKFFQWLVDQNKKGPQQSVTLLGYFRILKMVYVRLTDKELDLQVVRDVNNYIRYHLEGKKKDSPRPKSVPSGEDFVKMLHYHYARDRDRYDNERQRVQQAFLMIIHGSSGVRPSSTMRTHVRTGNEHQSQEHGGERKDESGDEVMEVPEEDSEFHTLRYRDLELSAVRTQNGVRYMVRPKFRHFKGGERRAQNKTFSWLDQDDILTCPVAHLVALAPDDRAFKVAEITPAQHVLQIGLAQRQNQLVFHWRDDIKDKPIMRTGSSLDADEVSDGMALKRLSSLGKNTMGYKESLTWYCIRRMVLNKIDHIGSDETRNQISGHFDSRTYRAHYMDQQIGIDVIAAVRGHRREEDIIEDVNSMGSSADTNANRQFSTEDRAAIEQTPEVVEARVRLQKTSQAVLDAYGSIARGRRDGCALFQEYESATKQYRAVKQRMTAQRQSRRRQAYFEARDNALIEAQLGGHAVPSFAQPMEEEIYHRVPERAFLAGLATCLKTQCLFCLGDEMLSVPDRQRQFSKEYTMQKHTEHCHLKKLYQFTEIPCPHPYCRQTVVTLRDVQHLKSHAQVVHGAKLRKSRV</sequence>
<dbReference type="AlphaFoldDB" id="A0A6A6CFV8"/>
<proteinExistence type="predicted"/>
<feature type="compositionally biased region" description="Basic and acidic residues" evidence="1">
    <location>
        <begin position="174"/>
        <end position="190"/>
    </location>
</feature>
<keyword evidence="3" id="KW-1185">Reference proteome</keyword>
<dbReference type="EMBL" id="ML993598">
    <property type="protein sequence ID" value="KAF2166127.1"/>
    <property type="molecule type" value="Genomic_DNA"/>
</dbReference>
<organism evidence="2 3">
    <name type="scientific">Zasmidium cellare ATCC 36951</name>
    <dbReference type="NCBI Taxonomy" id="1080233"/>
    <lineage>
        <taxon>Eukaryota</taxon>
        <taxon>Fungi</taxon>
        <taxon>Dikarya</taxon>
        <taxon>Ascomycota</taxon>
        <taxon>Pezizomycotina</taxon>
        <taxon>Dothideomycetes</taxon>
        <taxon>Dothideomycetidae</taxon>
        <taxon>Mycosphaerellales</taxon>
        <taxon>Mycosphaerellaceae</taxon>
        <taxon>Zasmidium</taxon>
    </lineage>
</organism>
<evidence type="ECO:0000256" key="1">
    <source>
        <dbReference type="SAM" id="MobiDB-lite"/>
    </source>
</evidence>
<dbReference type="OrthoDB" id="3943644at2759"/>
<dbReference type="InterPro" id="IPR021842">
    <property type="entry name" value="DUF3435"/>
</dbReference>